<dbReference type="Proteomes" id="UP001227126">
    <property type="component" value="Unassembled WGS sequence"/>
</dbReference>
<gene>
    <name evidence="2" type="ORF">QO034_04245</name>
</gene>
<organism evidence="2 3">
    <name type="scientific">Sedimentitalea xiamensis</name>
    <dbReference type="NCBI Taxonomy" id="3050037"/>
    <lineage>
        <taxon>Bacteria</taxon>
        <taxon>Pseudomonadati</taxon>
        <taxon>Pseudomonadota</taxon>
        <taxon>Alphaproteobacteria</taxon>
        <taxon>Rhodobacterales</taxon>
        <taxon>Paracoccaceae</taxon>
        <taxon>Sedimentitalea</taxon>
    </lineage>
</organism>
<keyword evidence="3" id="KW-1185">Reference proteome</keyword>
<dbReference type="EMBL" id="JASNJE010000003">
    <property type="protein sequence ID" value="MDK3072313.1"/>
    <property type="molecule type" value="Genomic_DNA"/>
</dbReference>
<sequence length="104" mass="11675">MPDPEDMPERQPRRLGRMMRHVRLVSRMAKATQTDLVEASEAGTLTQPDWADMVQTCRCCTGADRCPEWLDDHPCADGAPAYCLNRGRFKRLRAQSEEQAAGGV</sequence>
<proteinExistence type="predicted"/>
<feature type="domain" description="DUF6455" evidence="1">
    <location>
        <begin position="15"/>
        <end position="94"/>
    </location>
</feature>
<protein>
    <submittedName>
        <fullName evidence="2">DUF6455 family protein</fullName>
    </submittedName>
</protein>
<name>A0ABT7FB26_9RHOB</name>
<dbReference type="RefSeq" id="WP_284484254.1">
    <property type="nucleotide sequence ID" value="NZ_JASNJE010000003.1"/>
</dbReference>
<reference evidence="2 3" key="1">
    <citation type="submission" date="2023-05" db="EMBL/GenBank/DDBJ databases">
        <title>Sedimentitalea sp. nov. JM2-8.</title>
        <authorList>
            <person name="Huang J."/>
        </authorList>
    </citation>
    <scope>NUCLEOTIDE SEQUENCE [LARGE SCALE GENOMIC DNA]</scope>
    <source>
        <strain evidence="2 3">JM2-8</strain>
    </source>
</reference>
<evidence type="ECO:0000313" key="2">
    <source>
        <dbReference type="EMBL" id="MDK3072313.1"/>
    </source>
</evidence>
<evidence type="ECO:0000313" key="3">
    <source>
        <dbReference type="Proteomes" id="UP001227126"/>
    </source>
</evidence>
<dbReference type="InterPro" id="IPR045601">
    <property type="entry name" value="DUF6455"/>
</dbReference>
<dbReference type="Pfam" id="PF20056">
    <property type="entry name" value="DUF6455"/>
    <property type="match status" value="1"/>
</dbReference>
<comment type="caution">
    <text evidence="2">The sequence shown here is derived from an EMBL/GenBank/DDBJ whole genome shotgun (WGS) entry which is preliminary data.</text>
</comment>
<accession>A0ABT7FB26</accession>
<evidence type="ECO:0000259" key="1">
    <source>
        <dbReference type="Pfam" id="PF20056"/>
    </source>
</evidence>